<feature type="compositionally biased region" description="Basic and acidic residues" evidence="4">
    <location>
        <begin position="682"/>
        <end position="692"/>
    </location>
</feature>
<evidence type="ECO:0000256" key="1">
    <source>
        <dbReference type="ARBA" id="ARBA00022448"/>
    </source>
</evidence>
<dbReference type="GO" id="GO:0005524">
    <property type="term" value="F:ATP binding"/>
    <property type="evidence" value="ECO:0007669"/>
    <property type="project" value="UniProtKB-KW"/>
</dbReference>
<keyword evidence="2" id="KW-0547">Nucleotide-binding</keyword>
<sequence length="714" mass="77696">MNILRIRRGRTKPSAPAAPLPQGHDEVITMSDRAAPGWARGLSYAFALGSGGCVLAVAVMAVFFQSLVVTEFQGRLAPIFVAVGLVPLTGIMLFEYAHSRALAGYRQARRAFFLRGQAALALVVMLVLGMVHPLLALPIALSAILAYLGQTYLARRKTIEPYWDFSRQEAVSVLAGRDAIGRRLATRVPEFHSLSHALNRIAGWLSILLALGTGSYLAAQEVLGLPAVAAITLISFWAAEAIARHLTTRAMTPPMEAGLAGTVTRIPPIEDEDFMLESGLNVRALTVSNAFQQNLLSDVTFTLERGTVTGVLGDSGGGKSLLLQSIIDPFGLPGLEVRGDVRLATQDLWERQTRDHPVPAVYLAPQPSALPATGHENLTCFGRITDGMRAEKALEKLVFSADTVRSICAAPDASTLPGMQQKALAYARAFLLTPSLYLLDRPEDALPEKQISALISLLKQEVRLGRSVVMVTEHRALLELCDKHIVLQEGRINDLGDATEIRNRLSSGWSRLVAVRQLEAEDNLERWVRSHFKRDGDESNRRKVCTIASEMLAFSCQSADANANQTVAFEFKHFEGYCLIKLIDSDPAIGTALLQKASKIASSEDHTGRLPPLAALIASSLDVEAGTSMDRRTLTVKIETYDPRKKSAKPNKKPRPNNGKAKPKPKNDPDKAELTENGELSTAKEKRQSEHRAKQRAARAAKAQAAKEKAQDAN</sequence>
<comment type="caution">
    <text evidence="7">The sequence shown here is derived from an EMBL/GenBank/DDBJ whole genome shotgun (WGS) entry which is preliminary data.</text>
</comment>
<dbReference type="PANTHER" id="PTHR42939:SF1">
    <property type="entry name" value="ABC TRANSPORTER ATP-BINDING PROTEIN ALBC-RELATED"/>
    <property type="match status" value="1"/>
</dbReference>
<dbReference type="PANTHER" id="PTHR42939">
    <property type="entry name" value="ABC TRANSPORTER ATP-BINDING PROTEIN ALBC-RELATED"/>
    <property type="match status" value="1"/>
</dbReference>
<feature type="compositionally biased region" description="Basic residues" evidence="4">
    <location>
        <begin position="646"/>
        <end position="655"/>
    </location>
</feature>
<proteinExistence type="predicted"/>
<reference evidence="7 8" key="1">
    <citation type="journal article" date="2021" name="Arch. Microbiol.">
        <title>Harenicola maris gen. nov., sp. nov. isolated from the Sea of Japan shallow sediments.</title>
        <authorList>
            <person name="Romanenko L.A."/>
            <person name="Kurilenko V.V."/>
            <person name="Chernysheva N.Y."/>
            <person name="Tekutyeva L.A."/>
            <person name="Velansky P.V."/>
            <person name="Svetashev V.I."/>
            <person name="Isaeva M.P."/>
        </authorList>
    </citation>
    <scope>NUCLEOTIDE SEQUENCE [LARGE SCALE GENOMIC DNA]</scope>
    <source>
        <strain evidence="7 8">KMM 3653</strain>
    </source>
</reference>
<dbReference type="InterPro" id="IPR003439">
    <property type="entry name" value="ABC_transporter-like_ATP-bd"/>
</dbReference>
<keyword evidence="5" id="KW-0812">Transmembrane</keyword>
<feature type="compositionally biased region" description="Basic and acidic residues" evidence="4">
    <location>
        <begin position="705"/>
        <end position="714"/>
    </location>
</feature>
<name>A0AAP2CQG4_9RHOB</name>
<dbReference type="InterPro" id="IPR027417">
    <property type="entry name" value="P-loop_NTPase"/>
</dbReference>
<evidence type="ECO:0000256" key="4">
    <source>
        <dbReference type="SAM" id="MobiDB-lite"/>
    </source>
</evidence>
<keyword evidence="5" id="KW-0472">Membrane</keyword>
<dbReference type="EMBL" id="JADQAZ010000002">
    <property type="protein sequence ID" value="MBT0957975.1"/>
    <property type="molecule type" value="Genomic_DNA"/>
</dbReference>
<feature type="domain" description="ABC transporter" evidence="6">
    <location>
        <begin position="280"/>
        <end position="514"/>
    </location>
</feature>
<dbReference type="InterPro" id="IPR051782">
    <property type="entry name" value="ABC_Transporter_VariousFunc"/>
</dbReference>
<feature type="compositionally biased region" description="Basic and acidic residues" evidence="4">
    <location>
        <begin position="634"/>
        <end position="645"/>
    </location>
</feature>
<dbReference type="PROSITE" id="PS50893">
    <property type="entry name" value="ABC_TRANSPORTER_2"/>
    <property type="match status" value="1"/>
</dbReference>
<feature type="region of interest" description="Disordered" evidence="4">
    <location>
        <begin position="634"/>
        <end position="714"/>
    </location>
</feature>
<evidence type="ECO:0000259" key="6">
    <source>
        <dbReference type="PROSITE" id="PS50893"/>
    </source>
</evidence>
<keyword evidence="3 7" id="KW-0067">ATP-binding</keyword>
<evidence type="ECO:0000313" key="8">
    <source>
        <dbReference type="Proteomes" id="UP001315686"/>
    </source>
</evidence>
<evidence type="ECO:0000256" key="2">
    <source>
        <dbReference type="ARBA" id="ARBA00022741"/>
    </source>
</evidence>
<dbReference type="Proteomes" id="UP001315686">
    <property type="component" value="Unassembled WGS sequence"/>
</dbReference>
<dbReference type="Gene3D" id="3.40.50.300">
    <property type="entry name" value="P-loop containing nucleotide triphosphate hydrolases"/>
    <property type="match status" value="1"/>
</dbReference>
<dbReference type="SUPFAM" id="SSF52540">
    <property type="entry name" value="P-loop containing nucleoside triphosphate hydrolases"/>
    <property type="match status" value="1"/>
</dbReference>
<keyword evidence="5" id="KW-1133">Transmembrane helix</keyword>
<evidence type="ECO:0000256" key="5">
    <source>
        <dbReference type="SAM" id="Phobius"/>
    </source>
</evidence>
<evidence type="ECO:0000256" key="3">
    <source>
        <dbReference type="ARBA" id="ARBA00022840"/>
    </source>
</evidence>
<gene>
    <name evidence="7" type="ORF">IV417_11280</name>
</gene>
<protein>
    <submittedName>
        <fullName evidence="7">ATP-binding cassette domain-containing protein</fullName>
    </submittedName>
</protein>
<feature type="compositionally biased region" description="Basic and acidic residues" evidence="4">
    <location>
        <begin position="665"/>
        <end position="674"/>
    </location>
</feature>
<feature type="transmembrane region" description="Helical" evidence="5">
    <location>
        <begin position="76"/>
        <end position="98"/>
    </location>
</feature>
<dbReference type="Pfam" id="PF00005">
    <property type="entry name" value="ABC_tran"/>
    <property type="match status" value="1"/>
</dbReference>
<feature type="transmembrane region" description="Helical" evidence="5">
    <location>
        <begin position="42"/>
        <end position="64"/>
    </location>
</feature>
<keyword evidence="8" id="KW-1185">Reference proteome</keyword>
<organism evidence="7 8">
    <name type="scientific">Harenicola maris</name>
    <dbReference type="NCBI Taxonomy" id="2841044"/>
    <lineage>
        <taxon>Bacteria</taxon>
        <taxon>Pseudomonadati</taxon>
        <taxon>Pseudomonadota</taxon>
        <taxon>Alphaproteobacteria</taxon>
        <taxon>Rhodobacterales</taxon>
        <taxon>Paracoccaceae</taxon>
        <taxon>Harenicola</taxon>
    </lineage>
</organism>
<keyword evidence="1" id="KW-0813">Transport</keyword>
<dbReference type="RefSeq" id="WP_327794192.1">
    <property type="nucleotide sequence ID" value="NZ_JADQAZ010000002.1"/>
</dbReference>
<evidence type="ECO:0000313" key="7">
    <source>
        <dbReference type="EMBL" id="MBT0957975.1"/>
    </source>
</evidence>
<dbReference type="GO" id="GO:0016887">
    <property type="term" value="F:ATP hydrolysis activity"/>
    <property type="evidence" value="ECO:0007669"/>
    <property type="project" value="InterPro"/>
</dbReference>
<dbReference type="AlphaFoldDB" id="A0AAP2CQG4"/>
<accession>A0AAP2CQG4</accession>